<dbReference type="GO" id="GO:0003677">
    <property type="term" value="F:DNA binding"/>
    <property type="evidence" value="ECO:0007669"/>
    <property type="project" value="UniProtKB-UniRule"/>
</dbReference>
<keyword evidence="3" id="KW-0804">Transcription</keyword>
<dbReference type="SUPFAM" id="SSF48498">
    <property type="entry name" value="Tetracyclin repressor-like, C-terminal domain"/>
    <property type="match status" value="1"/>
</dbReference>
<dbReference type="OrthoDB" id="9779746at2"/>
<organism evidence="6 7">
    <name type="scientific">Jannaschia pohangensis</name>
    <dbReference type="NCBI Taxonomy" id="390807"/>
    <lineage>
        <taxon>Bacteria</taxon>
        <taxon>Pseudomonadati</taxon>
        <taxon>Pseudomonadota</taxon>
        <taxon>Alphaproteobacteria</taxon>
        <taxon>Rhodobacterales</taxon>
        <taxon>Roseobacteraceae</taxon>
        <taxon>Jannaschia</taxon>
    </lineage>
</organism>
<dbReference type="PANTHER" id="PTHR47506">
    <property type="entry name" value="TRANSCRIPTIONAL REGULATORY PROTEIN"/>
    <property type="match status" value="1"/>
</dbReference>
<evidence type="ECO:0000259" key="5">
    <source>
        <dbReference type="PROSITE" id="PS50977"/>
    </source>
</evidence>
<dbReference type="PRINTS" id="PR00455">
    <property type="entry name" value="HTHTETR"/>
</dbReference>
<accession>A0A1I3Q1A2</accession>
<dbReference type="RefSeq" id="WP_092780737.1">
    <property type="nucleotide sequence ID" value="NZ_FORA01000003.1"/>
</dbReference>
<dbReference type="SUPFAM" id="SSF46689">
    <property type="entry name" value="Homeodomain-like"/>
    <property type="match status" value="1"/>
</dbReference>
<evidence type="ECO:0000256" key="4">
    <source>
        <dbReference type="PROSITE-ProRule" id="PRU00335"/>
    </source>
</evidence>
<reference evidence="6 7" key="1">
    <citation type="submission" date="2016-10" db="EMBL/GenBank/DDBJ databases">
        <authorList>
            <person name="de Groot N.N."/>
        </authorList>
    </citation>
    <scope>NUCLEOTIDE SEQUENCE [LARGE SCALE GENOMIC DNA]</scope>
    <source>
        <strain evidence="6 7">DSM 19073</strain>
    </source>
</reference>
<proteinExistence type="predicted"/>
<dbReference type="Gene3D" id="1.10.357.10">
    <property type="entry name" value="Tetracycline Repressor, domain 2"/>
    <property type="match status" value="1"/>
</dbReference>
<evidence type="ECO:0000256" key="3">
    <source>
        <dbReference type="ARBA" id="ARBA00023163"/>
    </source>
</evidence>
<dbReference type="InterPro" id="IPR036271">
    <property type="entry name" value="Tet_transcr_reg_TetR-rel_C_sf"/>
</dbReference>
<evidence type="ECO:0000256" key="1">
    <source>
        <dbReference type="ARBA" id="ARBA00023015"/>
    </source>
</evidence>
<keyword evidence="7" id="KW-1185">Reference proteome</keyword>
<dbReference type="EMBL" id="FORA01000003">
    <property type="protein sequence ID" value="SFJ27237.1"/>
    <property type="molecule type" value="Genomic_DNA"/>
</dbReference>
<keyword evidence="1" id="KW-0805">Transcription regulation</keyword>
<feature type="DNA-binding region" description="H-T-H motif" evidence="4">
    <location>
        <begin position="29"/>
        <end position="48"/>
    </location>
</feature>
<dbReference type="STRING" id="390807.SAMN04488095_2371"/>
<dbReference type="InterPro" id="IPR001647">
    <property type="entry name" value="HTH_TetR"/>
</dbReference>
<protein>
    <submittedName>
        <fullName evidence="6">Transcriptional regulator, TetR family</fullName>
    </submittedName>
</protein>
<dbReference type="Pfam" id="PF00440">
    <property type="entry name" value="TetR_N"/>
    <property type="match status" value="1"/>
</dbReference>
<gene>
    <name evidence="6" type="ORF">SAMN04488095_2371</name>
</gene>
<dbReference type="PANTHER" id="PTHR47506:SF10">
    <property type="entry name" value="TRANSCRIPTIONAL REGULATORY PROTEIN"/>
    <property type="match status" value="1"/>
</dbReference>
<sequence>MARPREFDTDKALAGAMDVFWEHGYAGAALPDLLDGMGITRGSLYKAFGDKKTLFLAILDRYDREAVTAAVNILSDPSRPGPARVAALFEVVLGMADDGDRRGCLLCAAASGPAASDRQIGVVVQAMLARMRDGFEQATGDRDTAEMLLIHYVGLRSLVRGGADIAALRRGCAAVVAALPSAVSGA</sequence>
<evidence type="ECO:0000313" key="7">
    <source>
        <dbReference type="Proteomes" id="UP000199110"/>
    </source>
</evidence>
<evidence type="ECO:0000313" key="6">
    <source>
        <dbReference type="EMBL" id="SFJ27237.1"/>
    </source>
</evidence>
<dbReference type="Proteomes" id="UP000199110">
    <property type="component" value="Unassembled WGS sequence"/>
</dbReference>
<dbReference type="Gene3D" id="1.10.10.60">
    <property type="entry name" value="Homeodomain-like"/>
    <property type="match status" value="1"/>
</dbReference>
<name>A0A1I3Q1A2_9RHOB</name>
<dbReference type="InterPro" id="IPR009057">
    <property type="entry name" value="Homeodomain-like_sf"/>
</dbReference>
<dbReference type="AlphaFoldDB" id="A0A1I3Q1A2"/>
<feature type="domain" description="HTH tetR-type" evidence="5">
    <location>
        <begin position="6"/>
        <end position="66"/>
    </location>
</feature>
<evidence type="ECO:0000256" key="2">
    <source>
        <dbReference type="ARBA" id="ARBA00023125"/>
    </source>
</evidence>
<keyword evidence="2 4" id="KW-0238">DNA-binding</keyword>
<dbReference type="PROSITE" id="PS50977">
    <property type="entry name" value="HTH_TETR_2"/>
    <property type="match status" value="1"/>
</dbReference>